<reference evidence="2 3" key="2">
    <citation type="submission" date="2018-11" db="EMBL/GenBank/DDBJ databases">
        <authorList>
            <consortium name="Pathogen Informatics"/>
        </authorList>
    </citation>
    <scope>NUCLEOTIDE SEQUENCE [LARGE SCALE GENOMIC DNA]</scope>
</reference>
<dbReference type="GO" id="GO:0016787">
    <property type="term" value="F:hydrolase activity"/>
    <property type="evidence" value="ECO:0007669"/>
    <property type="project" value="InterPro"/>
</dbReference>
<dbReference type="GO" id="GO:0046872">
    <property type="term" value="F:metal ion binding"/>
    <property type="evidence" value="ECO:0007669"/>
    <property type="project" value="InterPro"/>
</dbReference>
<reference evidence="4" key="1">
    <citation type="submission" date="2017-02" db="UniProtKB">
        <authorList>
            <consortium name="WormBaseParasite"/>
        </authorList>
    </citation>
    <scope>IDENTIFICATION</scope>
</reference>
<dbReference type="GO" id="GO:0003676">
    <property type="term" value="F:nucleic acid binding"/>
    <property type="evidence" value="ECO:0007669"/>
    <property type="project" value="InterPro"/>
</dbReference>
<keyword evidence="3" id="KW-1185">Reference proteome</keyword>
<organism evidence="4">
    <name type="scientific">Brugia timori</name>
    <dbReference type="NCBI Taxonomy" id="42155"/>
    <lineage>
        <taxon>Eukaryota</taxon>
        <taxon>Metazoa</taxon>
        <taxon>Ecdysozoa</taxon>
        <taxon>Nematoda</taxon>
        <taxon>Chromadorea</taxon>
        <taxon>Rhabditida</taxon>
        <taxon>Spirurina</taxon>
        <taxon>Spiruromorpha</taxon>
        <taxon>Filarioidea</taxon>
        <taxon>Onchocercidae</taxon>
        <taxon>Brugia</taxon>
    </lineage>
</organism>
<gene>
    <name evidence="2" type="ORF">BTMF_LOCUS7841</name>
</gene>
<evidence type="ECO:0000313" key="3">
    <source>
        <dbReference type="Proteomes" id="UP000280834"/>
    </source>
</evidence>
<evidence type="ECO:0000259" key="1">
    <source>
        <dbReference type="SMART" id="SM00477"/>
    </source>
</evidence>
<dbReference type="AlphaFoldDB" id="A0A0R3QQ05"/>
<feature type="domain" description="ENPP1-3/EXOG-like endonuclease/phosphodiesterase" evidence="1">
    <location>
        <begin position="35"/>
        <end position="233"/>
    </location>
</feature>
<dbReference type="InterPro" id="IPR044929">
    <property type="entry name" value="DNA/RNA_non-sp_Endonuclease_sf"/>
</dbReference>
<protein>
    <submittedName>
        <fullName evidence="4">NUC domain-containing protein</fullName>
    </submittedName>
</protein>
<dbReference type="Gene3D" id="3.40.570.10">
    <property type="entry name" value="Extracellular Endonuclease, subunit A"/>
    <property type="match status" value="1"/>
</dbReference>
<dbReference type="InterPro" id="IPR020821">
    <property type="entry name" value="ENPP1-3/EXOG-like_nuc-like"/>
</dbReference>
<dbReference type="SMART" id="SM00477">
    <property type="entry name" value="NUC"/>
    <property type="match status" value="1"/>
</dbReference>
<accession>A0A0R3QQ05</accession>
<dbReference type="STRING" id="42155.A0A0R3QQ05"/>
<name>A0A0R3QQ05_9BILA</name>
<sequence>MDNIYQNCSVIFHSSVSASYHFTGDLCSLQLCDAIIHFDKKLRKTIMVEGIMKNTIWTEEIKENCVTYIDNVTQTNSCEISKDDSYSLISLFGRLDSYYTFDLTRLVVPKVFVDGIWQYVLNETAEYLVKYGNLRFFSGAIYDQDGDGVRDSDEVIRKSDPSHLFFVLMWCKNRALIGHNLCKDTVFVPYILPFKGKNLNCLKPTEYLYDNTVRMRDIELLTGMEFFTDRSIWSNEEAIQLRTSLPERKRPS</sequence>
<dbReference type="WBParaSite" id="BTMF_0000979001-mRNA-1">
    <property type="protein sequence ID" value="BTMF_0000979001-mRNA-1"/>
    <property type="gene ID" value="BTMF_0000979001"/>
</dbReference>
<proteinExistence type="predicted"/>
<evidence type="ECO:0000313" key="2">
    <source>
        <dbReference type="EMBL" id="VDO26032.1"/>
    </source>
</evidence>
<dbReference type="Proteomes" id="UP000280834">
    <property type="component" value="Unassembled WGS sequence"/>
</dbReference>
<dbReference type="EMBL" id="UZAG01016118">
    <property type="protein sequence ID" value="VDO26032.1"/>
    <property type="molecule type" value="Genomic_DNA"/>
</dbReference>
<evidence type="ECO:0000313" key="4">
    <source>
        <dbReference type="WBParaSite" id="BTMF_0000979001-mRNA-1"/>
    </source>
</evidence>